<dbReference type="PANTHER" id="PTHR30011:SF41">
    <property type="entry name" value="XENOBIOTIC COMPOUND MONOOXYGENASE, DSZA FAMILY (AFU_ORTHOLOGUE AFUA_3G15040)"/>
    <property type="match status" value="1"/>
</dbReference>
<dbReference type="AlphaFoldDB" id="A0AAD4GVU8"/>
<name>A0AAD4GVU8_ASPNN</name>
<dbReference type="InterPro" id="IPR016215">
    <property type="entry name" value="NTA_MOA"/>
</dbReference>
<dbReference type="InterPro" id="IPR036661">
    <property type="entry name" value="Luciferase-like_sf"/>
</dbReference>
<reference evidence="3" key="2">
    <citation type="submission" date="2020-02" db="EMBL/GenBank/DDBJ databases">
        <authorList>
            <person name="Gilchrist C.L.M."/>
            <person name="Chooi Y.-H."/>
        </authorList>
    </citation>
    <scope>NUCLEOTIDE SEQUENCE</scope>
    <source>
        <strain evidence="3">MST-FP2251</strain>
    </source>
</reference>
<dbReference type="GO" id="GO:0016705">
    <property type="term" value="F:oxidoreductase activity, acting on paired donors, with incorporation or reduction of molecular oxygen"/>
    <property type="evidence" value="ECO:0007669"/>
    <property type="project" value="InterPro"/>
</dbReference>
<feature type="domain" description="Luciferase-like" evidence="2">
    <location>
        <begin position="39"/>
        <end position="399"/>
    </location>
</feature>
<dbReference type="EMBL" id="VCAU01000032">
    <property type="protein sequence ID" value="KAF9889843.1"/>
    <property type="molecule type" value="Genomic_DNA"/>
</dbReference>
<accession>A0AAD4GVU8</accession>
<dbReference type="PIRSF" id="PIRSF000337">
    <property type="entry name" value="NTA_MOA"/>
    <property type="match status" value="1"/>
</dbReference>
<dbReference type="Pfam" id="PF00296">
    <property type="entry name" value="Bac_luciferase"/>
    <property type="match status" value="1"/>
</dbReference>
<gene>
    <name evidence="3" type="ORF">FE257_006933</name>
</gene>
<dbReference type="GO" id="GO:0004497">
    <property type="term" value="F:monooxygenase activity"/>
    <property type="evidence" value="ECO:0007669"/>
    <property type="project" value="InterPro"/>
</dbReference>
<reference evidence="3" key="1">
    <citation type="journal article" date="2019" name="Beilstein J. Org. Chem.">
        <title>Nanangenines: drimane sesquiterpenoids as the dominant metabolite cohort of a novel Australian fungus, Aspergillus nanangensis.</title>
        <authorList>
            <person name="Lacey H.J."/>
            <person name="Gilchrist C.L.M."/>
            <person name="Crombie A."/>
            <person name="Kalaitzis J.A."/>
            <person name="Vuong D."/>
            <person name="Rutledge P.J."/>
            <person name="Turner P."/>
            <person name="Pitt J.I."/>
            <person name="Lacey E."/>
            <person name="Chooi Y.H."/>
            <person name="Piggott A.M."/>
        </authorList>
    </citation>
    <scope>NUCLEOTIDE SEQUENCE</scope>
    <source>
        <strain evidence="3">MST-FP2251</strain>
    </source>
</reference>
<comment type="similarity">
    <text evidence="1">Belongs to the NtaA/SnaA/DszA monooxygenase family.</text>
</comment>
<dbReference type="Proteomes" id="UP001194746">
    <property type="component" value="Unassembled WGS sequence"/>
</dbReference>
<dbReference type="SUPFAM" id="SSF51679">
    <property type="entry name" value="Bacterial luciferase-like"/>
    <property type="match status" value="1"/>
</dbReference>
<dbReference type="InterPro" id="IPR011251">
    <property type="entry name" value="Luciferase-like_dom"/>
</dbReference>
<evidence type="ECO:0000259" key="2">
    <source>
        <dbReference type="Pfam" id="PF00296"/>
    </source>
</evidence>
<dbReference type="NCBIfam" id="TIGR03860">
    <property type="entry name" value="FMN_nitrolo"/>
    <property type="match status" value="1"/>
</dbReference>
<dbReference type="PANTHER" id="PTHR30011">
    <property type="entry name" value="ALKANESULFONATE MONOOXYGENASE-RELATED"/>
    <property type="match status" value="1"/>
</dbReference>
<sequence>MTTTNQPPKKQLILNAFVMNTPSHLSPGQWRHPRNDTTSYKTLPFWTSLAQLLDRANFHAMFIADTLGPYDVYKGPSNVIPALSSGAQFPVNDPLYLVPAMAAVTRNLIFGVTASVTYETPYALARRLSTVDHLSDGRVAWNIVTSYLDSAARNHGLKEQIPHDERYARAHEYMEVVYKLWEGSFRDDAVVMDRDTGVYIAADAVRAINHRGKYFEVPGVHFCEPSPQRTPFLFQAGVSEAGNGFGGKHGEAIFIGGQTPEGVRATVENIRRVAEEEGRRGESIKVIVGINVIVAATDEEAARVRDEYLQHADEEGALALFGGWTGVDLSTYADDEDFRFSESPRVQGIVKRWAETVPGTESLPWTKRRIVEYLSVGGLQAKVVGGPTTVADELERWVEVSGVDGFNLAHVTNPGSFEDIIEYLLPELRRRGVFRNEVEQEGATAREVFIGSKRLPEDHPGSRYKWRAGEKIPKYQEEEVIVGEE</sequence>
<evidence type="ECO:0000256" key="1">
    <source>
        <dbReference type="ARBA" id="ARBA00033748"/>
    </source>
</evidence>
<comment type="caution">
    <text evidence="3">The sequence shown here is derived from an EMBL/GenBank/DDBJ whole genome shotgun (WGS) entry which is preliminary data.</text>
</comment>
<organism evidence="3 4">
    <name type="scientific">Aspergillus nanangensis</name>
    <dbReference type="NCBI Taxonomy" id="2582783"/>
    <lineage>
        <taxon>Eukaryota</taxon>
        <taxon>Fungi</taxon>
        <taxon>Dikarya</taxon>
        <taxon>Ascomycota</taxon>
        <taxon>Pezizomycotina</taxon>
        <taxon>Eurotiomycetes</taxon>
        <taxon>Eurotiomycetidae</taxon>
        <taxon>Eurotiales</taxon>
        <taxon>Aspergillaceae</taxon>
        <taxon>Aspergillus</taxon>
        <taxon>Aspergillus subgen. Circumdati</taxon>
    </lineage>
</organism>
<dbReference type="InterPro" id="IPR051260">
    <property type="entry name" value="Diverse_substr_monoxygenases"/>
</dbReference>
<protein>
    <recommendedName>
        <fullName evidence="2">Luciferase-like domain-containing protein</fullName>
    </recommendedName>
</protein>
<keyword evidence="4" id="KW-1185">Reference proteome</keyword>
<proteinExistence type="inferred from homology"/>
<evidence type="ECO:0000313" key="3">
    <source>
        <dbReference type="EMBL" id="KAF9889843.1"/>
    </source>
</evidence>
<dbReference type="Gene3D" id="3.20.20.30">
    <property type="entry name" value="Luciferase-like domain"/>
    <property type="match status" value="1"/>
</dbReference>
<evidence type="ECO:0000313" key="4">
    <source>
        <dbReference type="Proteomes" id="UP001194746"/>
    </source>
</evidence>